<name>A0A023X6T8_RUBRA</name>
<dbReference type="InterPro" id="IPR012577">
    <property type="entry name" value="NIPSNAP"/>
</dbReference>
<gene>
    <name evidence="2" type="ORF">RradSPS_2869</name>
</gene>
<feature type="domain" description="NIPSNAP" evidence="1">
    <location>
        <begin position="25"/>
        <end position="120"/>
    </location>
</feature>
<protein>
    <submittedName>
        <fullName evidence="2">NIPSNAP</fullName>
    </submittedName>
</protein>
<geneLocation type="plasmid" evidence="2">
    <name>1</name>
</geneLocation>
<dbReference type="AlphaFoldDB" id="A0A023X6T8"/>
<evidence type="ECO:0000313" key="3">
    <source>
        <dbReference type="Proteomes" id="UP000025229"/>
    </source>
</evidence>
<dbReference type="InterPro" id="IPR011008">
    <property type="entry name" value="Dimeric_a/b-barrel"/>
</dbReference>
<sequence>MRVGAGPCAVTNNGGGWMGTCCPVVELRQYGLHPGRREELISLFDREFVETQEAVGMSVIGQFRDLDDPDRFVWLRGFSDMASRSEALTAFYGGPVWAEHKDAANATMIDSDDVLLLRPAREGSGFPTADGDRPAPGAEGSPGGIVAATIYHLDAPAGEGFSRHFESALEPVLSGTGAETLAAFVTEESENTFAMLPVREDENVFVWFSLFRDPAAYGRHAAALQRSRAWGEGISGAPALEAGRPPEVLRLSPTARSLIRARPRALRARPSGASRTSGVD</sequence>
<dbReference type="KEGG" id="rrd:RradSPS_2869"/>
<evidence type="ECO:0000313" key="2">
    <source>
        <dbReference type="EMBL" id="AHY48152.1"/>
    </source>
</evidence>
<dbReference type="Pfam" id="PF07978">
    <property type="entry name" value="NIPSNAP"/>
    <property type="match status" value="1"/>
</dbReference>
<dbReference type="Gene3D" id="3.30.70.100">
    <property type="match status" value="1"/>
</dbReference>
<organism evidence="2 3">
    <name type="scientific">Rubrobacter radiotolerans</name>
    <name type="common">Arthrobacter radiotolerans</name>
    <dbReference type="NCBI Taxonomy" id="42256"/>
    <lineage>
        <taxon>Bacteria</taxon>
        <taxon>Bacillati</taxon>
        <taxon>Actinomycetota</taxon>
        <taxon>Rubrobacteria</taxon>
        <taxon>Rubrobacterales</taxon>
        <taxon>Rubrobacteraceae</taxon>
        <taxon>Rubrobacter</taxon>
    </lineage>
</organism>
<dbReference type="SUPFAM" id="SSF54909">
    <property type="entry name" value="Dimeric alpha+beta barrel"/>
    <property type="match status" value="1"/>
</dbReference>
<proteinExistence type="predicted"/>
<dbReference type="EMBL" id="CP007515">
    <property type="protein sequence ID" value="AHY48152.1"/>
    <property type="molecule type" value="Genomic_DNA"/>
</dbReference>
<dbReference type="eggNOG" id="COG1359">
    <property type="taxonomic scope" value="Bacteria"/>
</dbReference>
<keyword evidence="3" id="KW-1185">Reference proteome</keyword>
<dbReference type="HOGENOM" id="CLU_100911_0_0_11"/>
<accession>A0A023X6T8</accession>
<dbReference type="PATRIC" id="fig|42256.3.peg.2919"/>
<keyword evidence="2" id="KW-0614">Plasmid</keyword>
<reference evidence="2 3" key="1">
    <citation type="submission" date="2014-03" db="EMBL/GenBank/DDBJ databases">
        <title>Complete genome sequence of the Radio-Resistant Rubrobacter radiotolerans RSPS-4.</title>
        <authorList>
            <person name="Egas C.C."/>
            <person name="Barroso C.C."/>
            <person name="Froufe H.J.C."/>
            <person name="Pacheco J.J."/>
            <person name="Albuquerque L.L."/>
            <person name="da Costa M.M.S."/>
        </authorList>
    </citation>
    <scope>NUCLEOTIDE SEQUENCE [LARGE SCALE GENOMIC DNA]</scope>
    <source>
        <strain evidence="2 3">RSPS-4</strain>
        <plasmid evidence="2 3">1</plasmid>
    </source>
</reference>
<evidence type="ECO:0000259" key="1">
    <source>
        <dbReference type="Pfam" id="PF07978"/>
    </source>
</evidence>
<dbReference type="Proteomes" id="UP000025229">
    <property type="component" value="Plasmid 1"/>
</dbReference>